<keyword evidence="1" id="KW-0540">Nuclease</keyword>
<dbReference type="InterPro" id="IPR011335">
    <property type="entry name" value="Restrct_endonuc-II-like"/>
</dbReference>
<accession>A0A552EBZ8</accession>
<gene>
    <name evidence="1" type="ORF">EWV78_19185</name>
</gene>
<comment type="caution">
    <text evidence="1">The sequence shown here is derived from an EMBL/GenBank/DDBJ whole genome shotgun (WGS) entry which is preliminary data.</text>
</comment>
<dbReference type="Proteomes" id="UP000315113">
    <property type="component" value="Unassembled WGS sequence"/>
</dbReference>
<sequence length="391" mass="44644">MDIARTASTSTIINAHEALSLSHKEHYECPSCGVELVLISGNPRRKPFFRQAPNLNHSESCEYHIASPQKPKEIEFESLLFELMSHHPSFSEVKRDQLLGRDIKYRADIIAKTVGPSGETAPIHIECKTFPPSNYSEATQILSQLLSYRNINPSQNIILATPATITDNIAKLFRENKIEVWDMEYLSDTFSHQISQTTPNYFGNIIALHIKRCKTTREEDLIRSLKKCIPGKAEWHVYQKLVGEIFAHLFSPPLNKLLPETSDYPKANRRDFIVPNYADSGFWYFLRQRYLADYIVIDAKNYARQVQKKDILQVANYLKPYGAGLFALIISRNGGDSSGCLVSLREQWLVHQKMIIILNDEDIETMLLAASESRDPADIIGAKIEQFRLLM</sequence>
<dbReference type="EMBL" id="SFBH01000146">
    <property type="protein sequence ID" value="TRU31994.1"/>
    <property type="molecule type" value="Genomic_DNA"/>
</dbReference>
<dbReference type="AlphaFoldDB" id="A0A552EBZ8"/>
<evidence type="ECO:0000313" key="1">
    <source>
        <dbReference type="EMBL" id="TRU31994.1"/>
    </source>
</evidence>
<keyword evidence="1" id="KW-0378">Hydrolase</keyword>
<organism evidence="1 2">
    <name type="scientific">Microcystis aeruginosa Ma_MB_F_20061100_S20D</name>
    <dbReference type="NCBI Taxonomy" id="2486253"/>
    <lineage>
        <taxon>Bacteria</taxon>
        <taxon>Bacillati</taxon>
        <taxon>Cyanobacteriota</taxon>
        <taxon>Cyanophyceae</taxon>
        <taxon>Oscillatoriophycideae</taxon>
        <taxon>Chroococcales</taxon>
        <taxon>Microcystaceae</taxon>
        <taxon>Microcystis</taxon>
    </lineage>
</organism>
<keyword evidence="1" id="KW-0255">Endonuclease</keyword>
<proteinExistence type="predicted"/>
<name>A0A552EBZ8_MICAE</name>
<protein>
    <submittedName>
        <fullName evidence="1">HNH endonuclease</fullName>
    </submittedName>
</protein>
<reference evidence="1 2" key="1">
    <citation type="submission" date="2019-01" db="EMBL/GenBank/DDBJ databases">
        <title>Coherence of Microcystis species and biogeography revealed through population genomics.</title>
        <authorList>
            <person name="Perez-Carrascal O.M."/>
            <person name="Terrat Y."/>
            <person name="Giani A."/>
            <person name="Fortin N."/>
            <person name="Tromas N."/>
            <person name="Shapiro B.J."/>
        </authorList>
    </citation>
    <scope>NUCLEOTIDE SEQUENCE [LARGE SCALE GENOMIC DNA]</scope>
    <source>
        <strain evidence="1">Ma_MB_F_20061100_S20D</strain>
    </source>
</reference>
<evidence type="ECO:0000313" key="2">
    <source>
        <dbReference type="Proteomes" id="UP000315113"/>
    </source>
</evidence>
<dbReference type="GO" id="GO:0004519">
    <property type="term" value="F:endonuclease activity"/>
    <property type="evidence" value="ECO:0007669"/>
    <property type="project" value="UniProtKB-KW"/>
</dbReference>
<dbReference type="SUPFAM" id="SSF52980">
    <property type="entry name" value="Restriction endonuclease-like"/>
    <property type="match status" value="1"/>
</dbReference>